<evidence type="ECO:0000256" key="18">
    <source>
        <dbReference type="ARBA" id="ARBA00023016"/>
    </source>
</evidence>
<dbReference type="Pfam" id="PF00512">
    <property type="entry name" value="HisKA"/>
    <property type="match status" value="1"/>
</dbReference>
<evidence type="ECO:0000256" key="7">
    <source>
        <dbReference type="ARBA" id="ARBA00022553"/>
    </source>
</evidence>
<dbReference type="PANTHER" id="PTHR44936:SF9">
    <property type="entry name" value="SENSOR PROTEIN CREC"/>
    <property type="match status" value="1"/>
</dbReference>
<keyword evidence="13" id="KW-0067">ATP-binding</keyword>
<evidence type="ECO:0000256" key="21">
    <source>
        <dbReference type="ARBA" id="ARBA00040454"/>
    </source>
</evidence>
<protein>
    <recommendedName>
        <fullName evidence="21">Signal transduction histidine-protein kinase/phosphatase MprB</fullName>
        <ecNumber evidence="5">2.7.13.3</ecNumber>
    </recommendedName>
    <alternativeName>
        <fullName evidence="22">Mycobacterial persistence regulator B</fullName>
    </alternativeName>
</protein>
<keyword evidence="12" id="KW-0378">Hydrolase</keyword>
<dbReference type="GO" id="GO:0016301">
    <property type="term" value="F:kinase activity"/>
    <property type="evidence" value="ECO:0007669"/>
    <property type="project" value="UniProtKB-KW"/>
</dbReference>
<evidence type="ECO:0000256" key="24">
    <source>
        <dbReference type="SAM" id="Phobius"/>
    </source>
</evidence>
<evidence type="ECO:0000256" key="4">
    <source>
        <dbReference type="ARBA" id="ARBA00004651"/>
    </source>
</evidence>
<keyword evidence="18" id="KW-0346">Stress response</keyword>
<dbReference type="PROSITE" id="PS50109">
    <property type="entry name" value="HIS_KIN"/>
    <property type="match status" value="1"/>
</dbReference>
<evidence type="ECO:0000256" key="23">
    <source>
        <dbReference type="SAM" id="MobiDB-lite"/>
    </source>
</evidence>
<evidence type="ECO:0000256" key="2">
    <source>
        <dbReference type="ARBA" id="ARBA00001936"/>
    </source>
</evidence>
<feature type="region of interest" description="Disordered" evidence="23">
    <location>
        <begin position="1"/>
        <end position="23"/>
    </location>
</feature>
<keyword evidence="10" id="KW-0547">Nucleotide-binding</keyword>
<evidence type="ECO:0000256" key="16">
    <source>
        <dbReference type="ARBA" id="ARBA00022989"/>
    </source>
</evidence>
<keyword evidence="17" id="KW-0902">Two-component regulatory system</keyword>
<evidence type="ECO:0000256" key="3">
    <source>
        <dbReference type="ARBA" id="ARBA00001946"/>
    </source>
</evidence>
<dbReference type="SMART" id="SM00304">
    <property type="entry name" value="HAMP"/>
    <property type="match status" value="1"/>
</dbReference>
<comment type="subcellular location">
    <subcellularLocation>
        <location evidence="4">Cell membrane</location>
        <topology evidence="4">Multi-pass membrane protein</topology>
    </subcellularLocation>
</comment>
<dbReference type="InterPro" id="IPR036890">
    <property type="entry name" value="HATPase_C_sf"/>
</dbReference>
<dbReference type="Proteomes" id="UP001501598">
    <property type="component" value="Unassembled WGS sequence"/>
</dbReference>
<keyword evidence="19" id="KW-0843">Virulence</keyword>
<evidence type="ECO:0000256" key="9">
    <source>
        <dbReference type="ARBA" id="ARBA00022692"/>
    </source>
</evidence>
<evidence type="ECO:0000259" key="25">
    <source>
        <dbReference type="PROSITE" id="PS50109"/>
    </source>
</evidence>
<keyword evidence="14" id="KW-0460">Magnesium</keyword>
<comment type="cofactor">
    <cofactor evidence="2">
        <name>Mn(2+)</name>
        <dbReference type="ChEBI" id="CHEBI:29035"/>
    </cofactor>
</comment>
<keyword evidence="11 27" id="KW-0418">Kinase</keyword>
<dbReference type="PANTHER" id="PTHR44936">
    <property type="entry name" value="SENSOR PROTEIN CREC"/>
    <property type="match status" value="1"/>
</dbReference>
<keyword evidence="9 24" id="KW-0812">Transmembrane</keyword>
<feature type="domain" description="Histidine kinase" evidence="25">
    <location>
        <begin position="270"/>
        <end position="480"/>
    </location>
</feature>
<keyword evidence="20" id="KW-0464">Manganese</keyword>
<dbReference type="Gene3D" id="1.10.287.130">
    <property type="match status" value="1"/>
</dbReference>
<proteinExistence type="predicted"/>
<evidence type="ECO:0000256" key="22">
    <source>
        <dbReference type="ARBA" id="ARBA00041776"/>
    </source>
</evidence>
<evidence type="ECO:0000256" key="15">
    <source>
        <dbReference type="ARBA" id="ARBA00022912"/>
    </source>
</evidence>
<feature type="domain" description="HAMP" evidence="26">
    <location>
        <begin position="210"/>
        <end position="262"/>
    </location>
</feature>
<dbReference type="SMART" id="SM00388">
    <property type="entry name" value="HisKA"/>
    <property type="match status" value="1"/>
</dbReference>
<evidence type="ECO:0000259" key="26">
    <source>
        <dbReference type="PROSITE" id="PS50885"/>
    </source>
</evidence>
<evidence type="ECO:0000256" key="17">
    <source>
        <dbReference type="ARBA" id="ARBA00023012"/>
    </source>
</evidence>
<evidence type="ECO:0000256" key="1">
    <source>
        <dbReference type="ARBA" id="ARBA00000085"/>
    </source>
</evidence>
<name>A0ABP8RRY5_9PSEU</name>
<dbReference type="Pfam" id="PF02518">
    <property type="entry name" value="HATPase_c"/>
    <property type="match status" value="1"/>
</dbReference>
<dbReference type="SMART" id="SM00387">
    <property type="entry name" value="HATPase_c"/>
    <property type="match status" value="1"/>
</dbReference>
<dbReference type="InterPro" id="IPR050980">
    <property type="entry name" value="2C_sensor_his_kinase"/>
</dbReference>
<comment type="caution">
    <text evidence="27">The sequence shown here is derived from an EMBL/GenBank/DDBJ whole genome shotgun (WGS) entry which is preliminary data.</text>
</comment>
<dbReference type="RefSeq" id="WP_425568973.1">
    <property type="nucleotide sequence ID" value="NZ_BAABGT010000031.1"/>
</dbReference>
<dbReference type="SUPFAM" id="SSF158472">
    <property type="entry name" value="HAMP domain-like"/>
    <property type="match status" value="1"/>
</dbReference>
<evidence type="ECO:0000256" key="5">
    <source>
        <dbReference type="ARBA" id="ARBA00012438"/>
    </source>
</evidence>
<dbReference type="InterPro" id="IPR004358">
    <property type="entry name" value="Sig_transdc_His_kin-like_C"/>
</dbReference>
<evidence type="ECO:0000256" key="20">
    <source>
        <dbReference type="ARBA" id="ARBA00023211"/>
    </source>
</evidence>
<dbReference type="SUPFAM" id="SSF47384">
    <property type="entry name" value="Homodimeric domain of signal transducing histidine kinase"/>
    <property type="match status" value="1"/>
</dbReference>
<keyword evidence="8" id="KW-0808">Transferase</keyword>
<evidence type="ECO:0000256" key="12">
    <source>
        <dbReference type="ARBA" id="ARBA00022801"/>
    </source>
</evidence>
<dbReference type="InterPro" id="IPR003660">
    <property type="entry name" value="HAMP_dom"/>
</dbReference>
<dbReference type="InterPro" id="IPR003594">
    <property type="entry name" value="HATPase_dom"/>
</dbReference>
<comment type="cofactor">
    <cofactor evidence="3">
        <name>Mg(2+)</name>
        <dbReference type="ChEBI" id="CHEBI:18420"/>
    </cofactor>
</comment>
<keyword evidence="7" id="KW-0597">Phosphoprotein</keyword>
<feature type="transmembrane region" description="Helical" evidence="24">
    <location>
        <begin position="190"/>
        <end position="213"/>
    </location>
</feature>
<dbReference type="CDD" id="cd00082">
    <property type="entry name" value="HisKA"/>
    <property type="match status" value="1"/>
</dbReference>
<sequence length="488" mass="50717">MSSPVGAPRDPATAWVPGSREAGRERPRTGLAWRIAASCLLVALVAVSVAALVSVRLIAQTAREVTGEVLGQQADVVAAQLAAADGDPAPLRRLAGIRQVVAVLQGQDIAVATLGADRPGFVGEPDPGVREVLRRAGLDGSAVTAPRSTAVTVAGRTWVVEARPSPGGGFALVRSTDAGPLGSGLIRRNIGFALLAGAGVAIVVGLVVGGLAARPLRRTASAAHELRTGRRDVRVPVRGPGEVAEVAAAVNELADALARSETRQREFLLSVSHELRTPLTSVRGFAESLVDGLVDGPDAGRTILREAQRLDRLVGDLMELARLEADDFRLDPVPVDLAAVVAEAAPVWAQRCRAVGVELRVETTAAPVHADPRRLRQVLDGLAENALRVTPAGGPLVLAARPPGILEVRDGGPGLAPEDYAVVFERGTLHERYRGHRPVGAGGVGLALVHGLVERMDGTIEAAQAPEGGAAFTIRLPPDRTNGTLVRT</sequence>
<evidence type="ECO:0000256" key="19">
    <source>
        <dbReference type="ARBA" id="ARBA00023026"/>
    </source>
</evidence>
<dbReference type="EC" id="2.7.13.3" evidence="5"/>
<reference evidence="28" key="1">
    <citation type="journal article" date="2019" name="Int. J. Syst. Evol. Microbiol.">
        <title>The Global Catalogue of Microorganisms (GCM) 10K type strain sequencing project: providing services to taxonomists for standard genome sequencing and annotation.</title>
        <authorList>
            <consortium name="The Broad Institute Genomics Platform"/>
            <consortium name="The Broad Institute Genome Sequencing Center for Infectious Disease"/>
            <person name="Wu L."/>
            <person name="Ma J."/>
        </authorList>
    </citation>
    <scope>NUCLEOTIDE SEQUENCE [LARGE SCALE GENOMIC DNA]</scope>
    <source>
        <strain evidence="28">JCM 17906</strain>
    </source>
</reference>
<dbReference type="EMBL" id="BAABGT010000031">
    <property type="protein sequence ID" value="GAA4545340.1"/>
    <property type="molecule type" value="Genomic_DNA"/>
</dbReference>
<evidence type="ECO:0000313" key="28">
    <source>
        <dbReference type="Proteomes" id="UP001501598"/>
    </source>
</evidence>
<comment type="catalytic activity">
    <reaction evidence="1">
        <text>ATP + protein L-histidine = ADP + protein N-phospho-L-histidine.</text>
        <dbReference type="EC" id="2.7.13.3"/>
    </reaction>
</comment>
<dbReference type="CDD" id="cd06225">
    <property type="entry name" value="HAMP"/>
    <property type="match status" value="1"/>
</dbReference>
<dbReference type="PRINTS" id="PR00344">
    <property type="entry name" value="BCTRLSENSOR"/>
</dbReference>
<evidence type="ECO:0000256" key="11">
    <source>
        <dbReference type="ARBA" id="ARBA00022777"/>
    </source>
</evidence>
<feature type="transmembrane region" description="Helical" evidence="24">
    <location>
        <begin position="31"/>
        <end position="53"/>
    </location>
</feature>
<dbReference type="CDD" id="cd00075">
    <property type="entry name" value="HATPase"/>
    <property type="match status" value="1"/>
</dbReference>
<evidence type="ECO:0000256" key="14">
    <source>
        <dbReference type="ARBA" id="ARBA00022842"/>
    </source>
</evidence>
<keyword evidence="16 24" id="KW-1133">Transmembrane helix</keyword>
<keyword evidence="15" id="KW-0904">Protein phosphatase</keyword>
<gene>
    <name evidence="27" type="ORF">GCM10023175_24930</name>
</gene>
<dbReference type="InterPro" id="IPR003661">
    <property type="entry name" value="HisK_dim/P_dom"/>
</dbReference>
<dbReference type="PROSITE" id="PS50885">
    <property type="entry name" value="HAMP"/>
    <property type="match status" value="1"/>
</dbReference>
<accession>A0ABP8RRY5</accession>
<keyword evidence="24" id="KW-0472">Membrane</keyword>
<keyword evidence="28" id="KW-1185">Reference proteome</keyword>
<dbReference type="InterPro" id="IPR005467">
    <property type="entry name" value="His_kinase_dom"/>
</dbReference>
<evidence type="ECO:0000256" key="10">
    <source>
        <dbReference type="ARBA" id="ARBA00022741"/>
    </source>
</evidence>
<evidence type="ECO:0000313" key="27">
    <source>
        <dbReference type="EMBL" id="GAA4545340.1"/>
    </source>
</evidence>
<evidence type="ECO:0000256" key="8">
    <source>
        <dbReference type="ARBA" id="ARBA00022679"/>
    </source>
</evidence>
<organism evidence="27 28">
    <name type="scientific">Pseudonocardia xishanensis</name>
    <dbReference type="NCBI Taxonomy" id="630995"/>
    <lineage>
        <taxon>Bacteria</taxon>
        <taxon>Bacillati</taxon>
        <taxon>Actinomycetota</taxon>
        <taxon>Actinomycetes</taxon>
        <taxon>Pseudonocardiales</taxon>
        <taxon>Pseudonocardiaceae</taxon>
        <taxon>Pseudonocardia</taxon>
    </lineage>
</organism>
<dbReference type="Gene3D" id="6.10.340.10">
    <property type="match status" value="1"/>
</dbReference>
<dbReference type="Pfam" id="PF00672">
    <property type="entry name" value="HAMP"/>
    <property type="match status" value="1"/>
</dbReference>
<dbReference type="InterPro" id="IPR036097">
    <property type="entry name" value="HisK_dim/P_sf"/>
</dbReference>
<keyword evidence="6" id="KW-1003">Cell membrane</keyword>
<evidence type="ECO:0000256" key="13">
    <source>
        <dbReference type="ARBA" id="ARBA00022840"/>
    </source>
</evidence>
<evidence type="ECO:0000256" key="6">
    <source>
        <dbReference type="ARBA" id="ARBA00022475"/>
    </source>
</evidence>
<dbReference type="SUPFAM" id="SSF55874">
    <property type="entry name" value="ATPase domain of HSP90 chaperone/DNA topoisomerase II/histidine kinase"/>
    <property type="match status" value="1"/>
</dbReference>
<dbReference type="Gene3D" id="3.30.565.10">
    <property type="entry name" value="Histidine kinase-like ATPase, C-terminal domain"/>
    <property type="match status" value="1"/>
</dbReference>